<sequence length="188" mass="21244">MSHRPPGDKIYPKIENEISNWYKEFPRTTITAVEAAIKPFETDPSKGQRFVKDALRGAAFWGLPHPTEPGDAFQSPYLLASFAHHIKHTSGPLLANDGTWNATGALLLSILAVQRAFKYTPLEERSMQECRTSKAFEVFLRKPHRQRQLYANAEKTLSRKNKMATRPSVSAKYEVMDVFDRSSPPPGD</sequence>
<reference evidence="1" key="1">
    <citation type="submission" date="2021-03" db="EMBL/GenBank/DDBJ databases">
        <authorList>
            <consortium name="DOE Joint Genome Institute"/>
            <person name="Ahrendt S."/>
            <person name="Looney B.P."/>
            <person name="Miyauchi S."/>
            <person name="Morin E."/>
            <person name="Drula E."/>
            <person name="Courty P.E."/>
            <person name="Chicoki N."/>
            <person name="Fauchery L."/>
            <person name="Kohler A."/>
            <person name="Kuo A."/>
            <person name="Labutti K."/>
            <person name="Pangilinan J."/>
            <person name="Lipzen A."/>
            <person name="Riley R."/>
            <person name="Andreopoulos W."/>
            <person name="He G."/>
            <person name="Johnson J."/>
            <person name="Barry K.W."/>
            <person name="Grigoriev I.V."/>
            <person name="Nagy L."/>
            <person name="Hibbett D."/>
            <person name="Henrissat B."/>
            <person name="Matheny P.B."/>
            <person name="Labbe J."/>
            <person name="Martin F."/>
        </authorList>
    </citation>
    <scope>NUCLEOTIDE SEQUENCE</scope>
    <source>
        <strain evidence="1">HHB10654</strain>
    </source>
</reference>
<gene>
    <name evidence="1" type="ORF">BV25DRAFT_1918843</name>
</gene>
<keyword evidence="2" id="KW-1185">Reference proteome</keyword>
<dbReference type="Proteomes" id="UP000814140">
    <property type="component" value="Unassembled WGS sequence"/>
</dbReference>
<reference evidence="1" key="2">
    <citation type="journal article" date="2022" name="New Phytol.">
        <title>Evolutionary transition to the ectomycorrhizal habit in the genomes of a hyperdiverse lineage of mushroom-forming fungi.</title>
        <authorList>
            <person name="Looney B."/>
            <person name="Miyauchi S."/>
            <person name="Morin E."/>
            <person name="Drula E."/>
            <person name="Courty P.E."/>
            <person name="Kohler A."/>
            <person name="Kuo A."/>
            <person name="LaButti K."/>
            <person name="Pangilinan J."/>
            <person name="Lipzen A."/>
            <person name="Riley R."/>
            <person name="Andreopoulos W."/>
            <person name="He G."/>
            <person name="Johnson J."/>
            <person name="Nolan M."/>
            <person name="Tritt A."/>
            <person name="Barry K.W."/>
            <person name="Grigoriev I.V."/>
            <person name="Nagy L.G."/>
            <person name="Hibbett D."/>
            <person name="Henrissat B."/>
            <person name="Matheny P.B."/>
            <person name="Labbe J."/>
            <person name="Martin F.M."/>
        </authorList>
    </citation>
    <scope>NUCLEOTIDE SEQUENCE</scope>
    <source>
        <strain evidence="1">HHB10654</strain>
    </source>
</reference>
<organism evidence="1 2">
    <name type="scientific">Artomyces pyxidatus</name>
    <dbReference type="NCBI Taxonomy" id="48021"/>
    <lineage>
        <taxon>Eukaryota</taxon>
        <taxon>Fungi</taxon>
        <taxon>Dikarya</taxon>
        <taxon>Basidiomycota</taxon>
        <taxon>Agaricomycotina</taxon>
        <taxon>Agaricomycetes</taxon>
        <taxon>Russulales</taxon>
        <taxon>Auriscalpiaceae</taxon>
        <taxon>Artomyces</taxon>
    </lineage>
</organism>
<protein>
    <submittedName>
        <fullName evidence="1">Uncharacterized protein</fullName>
    </submittedName>
</protein>
<comment type="caution">
    <text evidence="1">The sequence shown here is derived from an EMBL/GenBank/DDBJ whole genome shotgun (WGS) entry which is preliminary data.</text>
</comment>
<proteinExistence type="predicted"/>
<name>A0ACB8SQY1_9AGAM</name>
<evidence type="ECO:0000313" key="2">
    <source>
        <dbReference type="Proteomes" id="UP000814140"/>
    </source>
</evidence>
<accession>A0ACB8SQY1</accession>
<dbReference type="EMBL" id="MU277230">
    <property type="protein sequence ID" value="KAI0058924.1"/>
    <property type="molecule type" value="Genomic_DNA"/>
</dbReference>
<evidence type="ECO:0000313" key="1">
    <source>
        <dbReference type="EMBL" id="KAI0058924.1"/>
    </source>
</evidence>